<keyword evidence="2" id="KW-0812">Transmembrane</keyword>
<dbReference type="GO" id="GO:0006955">
    <property type="term" value="P:immune response"/>
    <property type="evidence" value="ECO:0007669"/>
    <property type="project" value="InterPro"/>
</dbReference>
<keyword evidence="3" id="KW-1185">Reference proteome</keyword>
<dbReference type="CTD" id="7940"/>
<proteinExistence type="predicted"/>
<evidence type="ECO:0000313" key="4">
    <source>
        <dbReference type="RefSeq" id="XP_014381430.1"/>
    </source>
</evidence>
<protein>
    <submittedName>
        <fullName evidence="4">Leukocyte-specific transcript 1 protein isoform X2</fullName>
    </submittedName>
</protein>
<feature type="transmembrane region" description="Helical" evidence="2">
    <location>
        <begin position="18"/>
        <end position="42"/>
    </location>
</feature>
<sequence length="157" mass="16331">MGALVCKNSTCNGLCTPWWALAGVGAGGFIVLVIIVALSVCLCRAKRRVRKLAALKGGAREEQPDVHYASLQNLGSASAKDAGPEPPQPHNHDYATVAELRRGQEEAGGREAGVEAGPCPGTGEREEEREEGDPPEEVSQGCDGSGELEGAGQRGEP</sequence>
<accession>A0A1U8DVY6</accession>
<evidence type="ECO:0000256" key="1">
    <source>
        <dbReference type="SAM" id="MobiDB-lite"/>
    </source>
</evidence>
<keyword evidence="2" id="KW-1133">Transmembrane helix</keyword>
<feature type="compositionally biased region" description="Gly residues" evidence="1">
    <location>
        <begin position="143"/>
        <end position="157"/>
    </location>
</feature>
<name>A0A1U8DVY6_ALLSI</name>
<feature type="compositionally biased region" description="Basic and acidic residues" evidence="1">
    <location>
        <begin position="99"/>
        <end position="113"/>
    </location>
</feature>
<keyword evidence="2" id="KW-0472">Membrane</keyword>
<feature type="region of interest" description="Disordered" evidence="1">
    <location>
        <begin position="72"/>
        <end position="157"/>
    </location>
</feature>
<evidence type="ECO:0000256" key="2">
    <source>
        <dbReference type="SAM" id="Phobius"/>
    </source>
</evidence>
<dbReference type="GO" id="GO:0000902">
    <property type="term" value="P:cell morphogenesis"/>
    <property type="evidence" value="ECO:0007669"/>
    <property type="project" value="InterPro"/>
</dbReference>
<dbReference type="AlphaFoldDB" id="A0A1U8DVY6"/>
<dbReference type="Pfam" id="PF05083">
    <property type="entry name" value="LST1"/>
    <property type="match status" value="1"/>
</dbReference>
<evidence type="ECO:0000313" key="3">
    <source>
        <dbReference type="Proteomes" id="UP000189705"/>
    </source>
</evidence>
<gene>
    <name evidence="4" type="primary">LST1</name>
</gene>
<organism evidence="3 4">
    <name type="scientific">Alligator sinensis</name>
    <name type="common">Chinese alligator</name>
    <dbReference type="NCBI Taxonomy" id="38654"/>
    <lineage>
        <taxon>Eukaryota</taxon>
        <taxon>Metazoa</taxon>
        <taxon>Chordata</taxon>
        <taxon>Craniata</taxon>
        <taxon>Vertebrata</taxon>
        <taxon>Euteleostomi</taxon>
        <taxon>Archelosauria</taxon>
        <taxon>Archosauria</taxon>
        <taxon>Crocodylia</taxon>
        <taxon>Alligatoridae</taxon>
        <taxon>Alligatorinae</taxon>
        <taxon>Alligator</taxon>
    </lineage>
</organism>
<feature type="compositionally biased region" description="Acidic residues" evidence="1">
    <location>
        <begin position="125"/>
        <end position="136"/>
    </location>
</feature>
<dbReference type="GeneID" id="106722965"/>
<dbReference type="RefSeq" id="XP_014381430.1">
    <property type="nucleotide sequence ID" value="XM_014525944.2"/>
</dbReference>
<reference evidence="4" key="1">
    <citation type="submission" date="2025-08" db="UniProtKB">
        <authorList>
            <consortium name="RefSeq"/>
        </authorList>
    </citation>
    <scope>IDENTIFICATION</scope>
</reference>
<dbReference type="Proteomes" id="UP000189705">
    <property type="component" value="Unplaced"/>
</dbReference>
<dbReference type="GO" id="GO:0016020">
    <property type="term" value="C:membrane"/>
    <property type="evidence" value="ECO:0007669"/>
    <property type="project" value="InterPro"/>
</dbReference>
<dbReference type="InterPro" id="IPR007775">
    <property type="entry name" value="Leukocyte-sp_tscrpt_1_LST1"/>
</dbReference>